<sequence>MEKDINAIVKKMNDLFITERKKYIIQKEDGTYNWLDIKTNENTKVFHDGMLISHLNRKYTYGIFCGRAVTKFISFDVDVPSKEVVQSIYQVLNQIGISSEFIYTSWSGTKGYHVDVYFSEVIGYLNMVKLFDYVEYKVLQIHIHIEENKIECRPSPNQGLKLPLGINRKSKDMNSNVCWYVNNDFQPIKKLDYILDIKQIDKNQILTIIKRLPTIESEGVSKNEPGTKKGISDSATHYKQIKLSETQNYLQNLLDYGLRKKGTRHKSLLGLAKLLNTRNLSSESCEKELREWMINQKKEYYDTPLETCFKEISRIVEGVYSKNIVLGKGEPKTKITISRNDLLTIHQYPKKFHKTINALFIHSKRFADENGEFYMTYEQISKAAPCSLRTAMDHIKSLEELKIINVTRSPVLFEGETPYNLPNIYQLSLDLVESDKDIAITVDAPVLEKYSHIRTILTLKAFPNEEWMDIDNILKKTLHKNTETNK</sequence>
<comment type="caution">
    <text evidence="1">The sequence shown here is derived from an EMBL/GenBank/DDBJ whole genome shotgun (WGS) entry which is preliminary data.</text>
</comment>
<dbReference type="EMBL" id="JBBMFN010000011">
    <property type="protein sequence ID" value="MEQ2465376.1"/>
    <property type="molecule type" value="Genomic_DNA"/>
</dbReference>
<evidence type="ECO:0000313" key="2">
    <source>
        <dbReference type="Proteomes" id="UP001465426"/>
    </source>
</evidence>
<dbReference type="RefSeq" id="WP_235252339.1">
    <property type="nucleotide sequence ID" value="NZ_JBBMFN010000011.1"/>
</dbReference>
<proteinExistence type="predicted"/>
<name>A0ABV1EWB8_9BACI</name>
<dbReference type="Proteomes" id="UP001465426">
    <property type="component" value="Unassembled WGS sequence"/>
</dbReference>
<keyword evidence="2" id="KW-1185">Reference proteome</keyword>
<accession>A0ABV1EWB8</accession>
<dbReference type="Pfam" id="PF13730">
    <property type="entry name" value="HTH_36"/>
    <property type="match status" value="1"/>
</dbReference>
<protein>
    <submittedName>
        <fullName evidence="1">Helix-turn-helix domain-containing protein</fullName>
    </submittedName>
</protein>
<gene>
    <name evidence="1" type="ORF">WMO63_06795</name>
</gene>
<reference evidence="1 2" key="1">
    <citation type="submission" date="2024-03" db="EMBL/GenBank/DDBJ databases">
        <title>Human intestinal bacterial collection.</title>
        <authorList>
            <person name="Pauvert C."/>
            <person name="Hitch T.C.A."/>
            <person name="Clavel T."/>
        </authorList>
    </citation>
    <scope>NUCLEOTIDE SEQUENCE [LARGE SCALE GENOMIC DNA]</scope>
    <source>
        <strain evidence="1 2">CLA-SR-H024</strain>
    </source>
</reference>
<evidence type="ECO:0000313" key="1">
    <source>
        <dbReference type="EMBL" id="MEQ2465376.1"/>
    </source>
</evidence>
<organism evidence="1 2">
    <name type="scientific">Niallia hominis</name>
    <dbReference type="NCBI Taxonomy" id="3133173"/>
    <lineage>
        <taxon>Bacteria</taxon>
        <taxon>Bacillati</taxon>
        <taxon>Bacillota</taxon>
        <taxon>Bacilli</taxon>
        <taxon>Bacillales</taxon>
        <taxon>Bacillaceae</taxon>
        <taxon>Niallia</taxon>
    </lineage>
</organism>